<dbReference type="InterPro" id="IPR001734">
    <property type="entry name" value="Na/solute_symporter"/>
</dbReference>
<feature type="transmembrane region" description="Helical" evidence="9">
    <location>
        <begin position="150"/>
        <end position="170"/>
    </location>
</feature>
<keyword evidence="6 9" id="KW-1133">Transmembrane helix</keyword>
<organism evidence="10 11">
    <name type="scientific">Salinicola rhizosphaerae</name>
    <dbReference type="NCBI Taxonomy" id="1443141"/>
    <lineage>
        <taxon>Bacteria</taxon>
        <taxon>Pseudomonadati</taxon>
        <taxon>Pseudomonadota</taxon>
        <taxon>Gammaproteobacteria</taxon>
        <taxon>Oceanospirillales</taxon>
        <taxon>Halomonadaceae</taxon>
        <taxon>Salinicola</taxon>
    </lineage>
</organism>
<feature type="transmembrane region" description="Helical" evidence="9">
    <location>
        <begin position="314"/>
        <end position="342"/>
    </location>
</feature>
<dbReference type="Gene3D" id="1.20.1730.10">
    <property type="entry name" value="Sodium/glucose cotransporter"/>
    <property type="match status" value="1"/>
</dbReference>
<protein>
    <submittedName>
        <fullName evidence="10">Sodium:solute symport protein</fullName>
    </submittedName>
</protein>
<proteinExistence type="inferred from homology"/>
<keyword evidence="4 9" id="KW-0812">Transmembrane</keyword>
<feature type="transmembrane region" description="Helical" evidence="9">
    <location>
        <begin position="443"/>
        <end position="465"/>
    </location>
</feature>
<keyword evidence="5" id="KW-0769">Symport</keyword>
<dbReference type="RefSeq" id="WP_189442681.1">
    <property type="nucleotide sequence ID" value="NZ_BMZI01000001.1"/>
</dbReference>
<dbReference type="InterPro" id="IPR050277">
    <property type="entry name" value="Sodium:Solute_Symporter"/>
</dbReference>
<evidence type="ECO:0000256" key="3">
    <source>
        <dbReference type="ARBA" id="ARBA00022448"/>
    </source>
</evidence>
<dbReference type="CDD" id="cd10322">
    <property type="entry name" value="SLC5sbd"/>
    <property type="match status" value="1"/>
</dbReference>
<dbReference type="Proteomes" id="UP000646745">
    <property type="component" value="Unassembled WGS sequence"/>
</dbReference>
<feature type="transmembrane region" description="Helical" evidence="9">
    <location>
        <begin position="271"/>
        <end position="294"/>
    </location>
</feature>
<evidence type="ECO:0000256" key="5">
    <source>
        <dbReference type="ARBA" id="ARBA00022847"/>
    </source>
</evidence>
<evidence type="ECO:0000313" key="11">
    <source>
        <dbReference type="Proteomes" id="UP000646745"/>
    </source>
</evidence>
<sequence>MFDSTERWVLGVVVTICFLLLIGYAAHFYRSTKTYADYNVAGRSASLFPMILTIVGTAIGGSVLLGAMSQGYVSGLGQIWLPGSFTVTSILLAVFFLRRIREVGDAHDMVSIADFTALRFGNGARIPTIISILCAYCAITGMQFVAIATILHLVFGLSTTMGILIAWLLLTLKTYLGGLKAVIWSDAVLGTLQTIAVVVLLVVVYHRLGSWSDIESLAAARGQADMLAWSGIPMQELAVLFLTIGAYQFVRQDLWQRIWAAKSLPTIRWAYWIGLIVAFLTGAVVVVLGTFGAVGLDLDLADPGLVYYAIIQEVLPLPLVALMIVALLSTVISCADSFFIAGASSIANDIIRPRLKRTDERTLLRYSRLSVVIMSLIALALALYLPNLVQMWILGSAMLVSGLLAPVLAALVWPRLAPVAGLTSMWTGLAVAILWQVTGQPFGWHPVFVGLPVSILALAVGALMARPAESLEAS</sequence>
<feature type="transmembrane region" description="Helical" evidence="9">
    <location>
        <begin position="226"/>
        <end position="250"/>
    </location>
</feature>
<accession>A0ABQ3DPX1</accession>
<dbReference type="InterPro" id="IPR038377">
    <property type="entry name" value="Na/Glc_symporter_sf"/>
</dbReference>
<dbReference type="PANTHER" id="PTHR48086:SF7">
    <property type="entry name" value="SODIUM-SOLUTE SYMPORTER-RELATED"/>
    <property type="match status" value="1"/>
</dbReference>
<evidence type="ECO:0000313" key="10">
    <source>
        <dbReference type="EMBL" id="GHB07902.1"/>
    </source>
</evidence>
<evidence type="ECO:0000256" key="4">
    <source>
        <dbReference type="ARBA" id="ARBA00022692"/>
    </source>
</evidence>
<comment type="subcellular location">
    <subcellularLocation>
        <location evidence="1">Membrane</location>
        <topology evidence="1">Multi-pass membrane protein</topology>
    </subcellularLocation>
</comment>
<keyword evidence="3" id="KW-0813">Transport</keyword>
<feature type="transmembrane region" description="Helical" evidence="9">
    <location>
        <begin position="419"/>
        <end position="437"/>
    </location>
</feature>
<gene>
    <name evidence="10" type="ORF">GCM10009038_01440</name>
</gene>
<name>A0ABQ3DPX1_9GAMM</name>
<feature type="transmembrane region" description="Helical" evidence="9">
    <location>
        <begin position="6"/>
        <end position="26"/>
    </location>
</feature>
<feature type="transmembrane region" description="Helical" evidence="9">
    <location>
        <begin position="79"/>
        <end position="97"/>
    </location>
</feature>
<evidence type="ECO:0000256" key="1">
    <source>
        <dbReference type="ARBA" id="ARBA00004141"/>
    </source>
</evidence>
<comment type="caution">
    <text evidence="10">The sequence shown here is derived from an EMBL/GenBank/DDBJ whole genome shotgun (WGS) entry which is preliminary data.</text>
</comment>
<dbReference type="EMBL" id="BMZI01000001">
    <property type="protein sequence ID" value="GHB07902.1"/>
    <property type="molecule type" value="Genomic_DNA"/>
</dbReference>
<reference evidence="11" key="1">
    <citation type="journal article" date="2019" name="Int. J. Syst. Evol. Microbiol.">
        <title>The Global Catalogue of Microorganisms (GCM) 10K type strain sequencing project: providing services to taxonomists for standard genome sequencing and annotation.</title>
        <authorList>
            <consortium name="The Broad Institute Genomics Platform"/>
            <consortium name="The Broad Institute Genome Sequencing Center for Infectious Disease"/>
            <person name="Wu L."/>
            <person name="Ma J."/>
        </authorList>
    </citation>
    <scope>NUCLEOTIDE SEQUENCE [LARGE SCALE GENOMIC DNA]</scope>
    <source>
        <strain evidence="11">KCTC 32998</strain>
    </source>
</reference>
<dbReference type="PROSITE" id="PS50283">
    <property type="entry name" value="NA_SOLUT_SYMP_3"/>
    <property type="match status" value="1"/>
</dbReference>
<comment type="similarity">
    <text evidence="2 8">Belongs to the sodium:solute symporter (SSF) (TC 2.A.21) family.</text>
</comment>
<evidence type="ECO:0000256" key="2">
    <source>
        <dbReference type="ARBA" id="ARBA00006434"/>
    </source>
</evidence>
<evidence type="ECO:0000256" key="6">
    <source>
        <dbReference type="ARBA" id="ARBA00022989"/>
    </source>
</evidence>
<feature type="transmembrane region" description="Helical" evidence="9">
    <location>
        <begin position="47"/>
        <end position="67"/>
    </location>
</feature>
<dbReference type="Pfam" id="PF00474">
    <property type="entry name" value="SSF"/>
    <property type="match status" value="1"/>
</dbReference>
<evidence type="ECO:0000256" key="7">
    <source>
        <dbReference type="ARBA" id="ARBA00023136"/>
    </source>
</evidence>
<keyword evidence="11" id="KW-1185">Reference proteome</keyword>
<keyword evidence="7 9" id="KW-0472">Membrane</keyword>
<feature type="transmembrane region" description="Helical" evidence="9">
    <location>
        <begin position="363"/>
        <end position="385"/>
    </location>
</feature>
<feature type="transmembrane region" description="Helical" evidence="9">
    <location>
        <begin position="182"/>
        <end position="206"/>
    </location>
</feature>
<dbReference type="PANTHER" id="PTHR48086">
    <property type="entry name" value="SODIUM/PROLINE SYMPORTER-RELATED"/>
    <property type="match status" value="1"/>
</dbReference>
<feature type="transmembrane region" description="Helical" evidence="9">
    <location>
        <begin position="126"/>
        <end position="144"/>
    </location>
</feature>
<feature type="transmembrane region" description="Helical" evidence="9">
    <location>
        <begin position="391"/>
        <end position="412"/>
    </location>
</feature>
<evidence type="ECO:0000256" key="9">
    <source>
        <dbReference type="SAM" id="Phobius"/>
    </source>
</evidence>
<evidence type="ECO:0000256" key="8">
    <source>
        <dbReference type="RuleBase" id="RU362091"/>
    </source>
</evidence>